<accession>A0ABS2LZP2</accession>
<evidence type="ECO:0000256" key="3">
    <source>
        <dbReference type="ARBA" id="ARBA00023002"/>
    </source>
</evidence>
<feature type="domain" description="Aldehyde dehydrogenase" evidence="4">
    <location>
        <begin position="4"/>
        <end position="455"/>
    </location>
</feature>
<dbReference type="Proteomes" id="UP000764837">
    <property type="component" value="Unassembled WGS sequence"/>
</dbReference>
<proteinExistence type="inferred from homology"/>
<evidence type="ECO:0000313" key="6">
    <source>
        <dbReference type="Proteomes" id="UP000764837"/>
    </source>
</evidence>
<gene>
    <name evidence="5" type="ORF">JOD64_004912</name>
</gene>
<keyword evidence="3 5" id="KW-0560">Oxidoreductase</keyword>
<dbReference type="InterPro" id="IPR044148">
    <property type="entry name" value="ALDH_GabD1-like"/>
</dbReference>
<dbReference type="Gene3D" id="3.40.605.10">
    <property type="entry name" value="Aldehyde Dehydrogenase, Chain A, domain 1"/>
    <property type="match status" value="1"/>
</dbReference>
<dbReference type="InterPro" id="IPR016163">
    <property type="entry name" value="Ald_DH_C"/>
</dbReference>
<dbReference type="SUPFAM" id="SSF53720">
    <property type="entry name" value="ALDH-like"/>
    <property type="match status" value="1"/>
</dbReference>
<dbReference type="CDD" id="cd07100">
    <property type="entry name" value="ALDH_SSADH1_GabD1"/>
    <property type="match status" value="1"/>
</dbReference>
<reference evidence="5 6" key="1">
    <citation type="submission" date="2021-01" db="EMBL/GenBank/DDBJ databases">
        <title>Sequencing the genomes of 1000 actinobacteria strains.</title>
        <authorList>
            <person name="Klenk H.-P."/>
        </authorList>
    </citation>
    <scope>NUCLEOTIDE SEQUENCE [LARGE SCALE GENOMIC DNA]</scope>
    <source>
        <strain evidence="5 6">DSM 100204</strain>
    </source>
</reference>
<evidence type="ECO:0000256" key="1">
    <source>
        <dbReference type="ARBA" id="ARBA00009986"/>
    </source>
</evidence>
<keyword evidence="6" id="KW-1185">Reference proteome</keyword>
<dbReference type="InterPro" id="IPR016162">
    <property type="entry name" value="Ald_DH_N"/>
</dbReference>
<dbReference type="EC" id="1.2.1.16" evidence="5"/>
<organism evidence="5 6">
    <name type="scientific">Micromonospora luteifusca</name>
    <dbReference type="NCBI Taxonomy" id="709860"/>
    <lineage>
        <taxon>Bacteria</taxon>
        <taxon>Bacillati</taxon>
        <taxon>Actinomycetota</taxon>
        <taxon>Actinomycetes</taxon>
        <taxon>Micromonosporales</taxon>
        <taxon>Micromonosporaceae</taxon>
        <taxon>Micromonospora</taxon>
    </lineage>
</organism>
<dbReference type="Pfam" id="PF00171">
    <property type="entry name" value="Aldedh"/>
    <property type="match status" value="1"/>
</dbReference>
<protein>
    <submittedName>
        <fullName evidence="5">Succinate-semialdehyde dehydrogenase/glutarate-semialdehyde dehydrogenase</fullName>
        <ecNumber evidence="5">1.2.1.16</ecNumber>
        <ecNumber evidence="5">1.2.1.20</ecNumber>
        <ecNumber evidence="5">1.2.1.79</ecNumber>
    </submittedName>
</protein>
<dbReference type="EC" id="1.2.1.79" evidence="5"/>
<dbReference type="InterPro" id="IPR016161">
    <property type="entry name" value="Ald_DH/histidinol_DH"/>
</dbReference>
<evidence type="ECO:0000259" key="4">
    <source>
        <dbReference type="Pfam" id="PF00171"/>
    </source>
</evidence>
<name>A0ABS2LZP2_9ACTN</name>
<dbReference type="EMBL" id="JAFBBP010000001">
    <property type="protein sequence ID" value="MBM7493690.1"/>
    <property type="molecule type" value="Genomic_DNA"/>
</dbReference>
<dbReference type="GO" id="GO:0102810">
    <property type="term" value="F:glutarate-semialdehyde dehydrogenase (NADP+) activity"/>
    <property type="evidence" value="ECO:0007669"/>
    <property type="project" value="UniProtKB-EC"/>
</dbReference>
<dbReference type="Gene3D" id="3.40.309.10">
    <property type="entry name" value="Aldehyde Dehydrogenase, Chain A, domain 2"/>
    <property type="match status" value="1"/>
</dbReference>
<dbReference type="NCBIfam" id="NF006915">
    <property type="entry name" value="PRK09406.1"/>
    <property type="match status" value="1"/>
</dbReference>
<keyword evidence="2" id="KW-0521">NADP</keyword>
<comment type="similarity">
    <text evidence="1">Belongs to the aldehyde dehydrogenase family.</text>
</comment>
<evidence type="ECO:0000313" key="5">
    <source>
        <dbReference type="EMBL" id="MBM7493690.1"/>
    </source>
</evidence>
<dbReference type="RefSeq" id="WP_204944377.1">
    <property type="nucleotide sequence ID" value="NZ_JAFBBP010000001.1"/>
</dbReference>
<dbReference type="GO" id="GO:0036243">
    <property type="term" value="F:succinate-semialdehyde dehydrogenase (NADP+) activity"/>
    <property type="evidence" value="ECO:0007669"/>
    <property type="project" value="UniProtKB-EC"/>
</dbReference>
<dbReference type="PANTHER" id="PTHR43217:SF1">
    <property type="entry name" value="SUCCINATE SEMIALDEHYDE DEHYDROGENASE [NAD(P)+] SAD"/>
    <property type="match status" value="1"/>
</dbReference>
<sequence>MPHIATTNPATGQVLKTFEAMSTEQLDGAIERTDLAYRQLRETTVDQRARWMNAAADLLDAERDEIARIMTTEMGKTYVAAQAEVTKCATAARFYADKAPAFLADEPADAAAVKAIQAFIRYQPIGVVLAVMPWNFPLWQVMRFAAPALMAGNTGLLKHASNVPQTALLLEDVFRRAGFPEGAFTAVLVGSEAVERILGDPRVRAATLTGSEPAGRSIAQIAGRELKKTVLELGGSDPFVVMPSADLDRAAEVATTARCQNNGQSCIAAKRFIVHTDVFDAFAEKFAANMAALRVGDPMDPNTDVGPLASERGRDEVHAQVRDAVDNGATVLCGGELPTGDGWFYPPSVVTDLTPQMRMWAEEVFGPVAGLFRVSSYEEAIEVANGTSFGLGSNAWTRDPAEQERFATDLDAGNVFINGMTTSYPELPFGGVKNSGYGRELSALGMREFCNTKTVWVGEGVASAGAGAHAE</sequence>
<comment type="caution">
    <text evidence="5">The sequence shown here is derived from an EMBL/GenBank/DDBJ whole genome shotgun (WGS) entry which is preliminary data.</text>
</comment>
<dbReference type="EC" id="1.2.1.20" evidence="5"/>
<dbReference type="InterPro" id="IPR047110">
    <property type="entry name" value="GABD/Sad-like"/>
</dbReference>
<dbReference type="InterPro" id="IPR015590">
    <property type="entry name" value="Aldehyde_DH_dom"/>
</dbReference>
<evidence type="ECO:0000256" key="2">
    <source>
        <dbReference type="ARBA" id="ARBA00022857"/>
    </source>
</evidence>
<dbReference type="PANTHER" id="PTHR43217">
    <property type="entry name" value="SUCCINATE SEMIALDEHYDE DEHYDROGENASE [NAD(P)+] SAD"/>
    <property type="match status" value="1"/>
</dbReference>